<protein>
    <submittedName>
        <fullName evidence="4">Fumarylacetoacetate hydrolase family protein</fullName>
    </submittedName>
</protein>
<proteinExistence type="inferred from homology"/>
<sequence length="277" mass="29799">MRFATFFYEGRTSWGRVDGDDILDLGGLPDAPGTLKDAVAQDRLDFDGPAARLPRHTVTLLPVIPDPGKILCVGHNYESHRKETGRAKVSYPSIFTRFADTLIADGAPLVMPKASADFDFEAELAVVIGKGGRNIPETDAMAHVAGYACFNDGSLRDWQWHTTQFTPGKNFPGTAPFGPELVTPDEISDLDSVLVQSILNGDVMQEAPVAHMIFPIPVIIAYVSQFTPLSPGDVIATGTPGGVGAKRTPPVWMKPGDEIEIRISGIGSLKNTVRAET</sequence>
<keyword evidence="5" id="KW-1185">Reference proteome</keyword>
<dbReference type="PANTHER" id="PTHR42796">
    <property type="entry name" value="FUMARYLACETOACETATE HYDROLASE DOMAIN-CONTAINING PROTEIN 2A-RELATED"/>
    <property type="match status" value="1"/>
</dbReference>
<dbReference type="RefSeq" id="WP_275633871.1">
    <property type="nucleotide sequence ID" value="NZ_JARGYD010000006.1"/>
</dbReference>
<dbReference type="SUPFAM" id="SSF56529">
    <property type="entry name" value="FAH"/>
    <property type="match status" value="1"/>
</dbReference>
<keyword evidence="2" id="KW-0479">Metal-binding</keyword>
<evidence type="ECO:0000256" key="1">
    <source>
        <dbReference type="ARBA" id="ARBA00010211"/>
    </source>
</evidence>
<evidence type="ECO:0000259" key="3">
    <source>
        <dbReference type="Pfam" id="PF01557"/>
    </source>
</evidence>
<comment type="similarity">
    <text evidence="1">Belongs to the FAH family.</text>
</comment>
<reference evidence="5" key="1">
    <citation type="journal article" date="2019" name="Int. J. Syst. Evol. Microbiol.">
        <title>The Global Catalogue of Microorganisms (GCM) 10K type strain sequencing project: providing services to taxonomists for standard genome sequencing and annotation.</title>
        <authorList>
            <consortium name="The Broad Institute Genomics Platform"/>
            <consortium name="The Broad Institute Genome Sequencing Center for Infectious Disease"/>
            <person name="Wu L."/>
            <person name="Ma J."/>
        </authorList>
    </citation>
    <scope>NUCLEOTIDE SEQUENCE [LARGE SCALE GENOMIC DNA]</scope>
    <source>
        <strain evidence="5">KCTC 52366</strain>
    </source>
</reference>
<dbReference type="InterPro" id="IPR036663">
    <property type="entry name" value="Fumarylacetoacetase_C_sf"/>
</dbReference>
<evidence type="ECO:0000313" key="4">
    <source>
        <dbReference type="EMBL" id="MFC3144419.1"/>
    </source>
</evidence>
<dbReference type="Gene3D" id="3.90.850.10">
    <property type="entry name" value="Fumarylacetoacetase-like, C-terminal domain"/>
    <property type="match status" value="1"/>
</dbReference>
<comment type="caution">
    <text evidence="4">The sequence shown here is derived from an EMBL/GenBank/DDBJ whole genome shotgun (WGS) entry which is preliminary data.</text>
</comment>
<evidence type="ECO:0000313" key="5">
    <source>
        <dbReference type="Proteomes" id="UP001595632"/>
    </source>
</evidence>
<dbReference type="Proteomes" id="UP001595632">
    <property type="component" value="Unassembled WGS sequence"/>
</dbReference>
<evidence type="ECO:0000256" key="2">
    <source>
        <dbReference type="ARBA" id="ARBA00022723"/>
    </source>
</evidence>
<dbReference type="PANTHER" id="PTHR42796:SF4">
    <property type="entry name" value="FUMARYLACETOACETATE HYDROLASE DOMAIN-CONTAINING PROTEIN 2A"/>
    <property type="match status" value="1"/>
</dbReference>
<dbReference type="GO" id="GO:0016787">
    <property type="term" value="F:hydrolase activity"/>
    <property type="evidence" value="ECO:0007669"/>
    <property type="project" value="UniProtKB-KW"/>
</dbReference>
<organism evidence="4 5">
    <name type="scientific">Psychromarinibacter halotolerans</name>
    <dbReference type="NCBI Taxonomy" id="1775175"/>
    <lineage>
        <taxon>Bacteria</taxon>
        <taxon>Pseudomonadati</taxon>
        <taxon>Pseudomonadota</taxon>
        <taxon>Alphaproteobacteria</taxon>
        <taxon>Rhodobacterales</taxon>
        <taxon>Paracoccaceae</taxon>
        <taxon>Psychromarinibacter</taxon>
    </lineage>
</organism>
<dbReference type="EMBL" id="JBHRTB010000010">
    <property type="protein sequence ID" value="MFC3144419.1"/>
    <property type="molecule type" value="Genomic_DNA"/>
</dbReference>
<dbReference type="InterPro" id="IPR011234">
    <property type="entry name" value="Fumarylacetoacetase-like_C"/>
</dbReference>
<name>A0ABV7GS21_9RHOB</name>
<dbReference type="Pfam" id="PF01557">
    <property type="entry name" value="FAA_hydrolase"/>
    <property type="match status" value="1"/>
</dbReference>
<dbReference type="InterPro" id="IPR051121">
    <property type="entry name" value="FAH"/>
</dbReference>
<keyword evidence="4" id="KW-0378">Hydrolase</keyword>
<gene>
    <name evidence="4" type="ORF">ACFOGP_16970</name>
</gene>
<feature type="domain" description="Fumarylacetoacetase-like C-terminal" evidence="3">
    <location>
        <begin position="69"/>
        <end position="274"/>
    </location>
</feature>
<accession>A0ABV7GS21</accession>